<name>A0AA36E3H6_LACSI</name>
<protein>
    <submittedName>
        <fullName evidence="1">Uncharacterized protein</fullName>
    </submittedName>
</protein>
<dbReference type="AlphaFoldDB" id="A0AA36E3H6"/>
<evidence type="ECO:0000313" key="2">
    <source>
        <dbReference type="Proteomes" id="UP001177003"/>
    </source>
</evidence>
<keyword evidence="2" id="KW-1185">Reference proteome</keyword>
<gene>
    <name evidence="1" type="ORF">LSALG_LOCUS21743</name>
</gene>
<evidence type="ECO:0000313" key="1">
    <source>
        <dbReference type="EMBL" id="CAI9282084.1"/>
    </source>
</evidence>
<dbReference type="Proteomes" id="UP001177003">
    <property type="component" value="Chromosome 4"/>
</dbReference>
<organism evidence="1 2">
    <name type="scientific">Lactuca saligna</name>
    <name type="common">Willowleaf lettuce</name>
    <dbReference type="NCBI Taxonomy" id="75948"/>
    <lineage>
        <taxon>Eukaryota</taxon>
        <taxon>Viridiplantae</taxon>
        <taxon>Streptophyta</taxon>
        <taxon>Embryophyta</taxon>
        <taxon>Tracheophyta</taxon>
        <taxon>Spermatophyta</taxon>
        <taxon>Magnoliopsida</taxon>
        <taxon>eudicotyledons</taxon>
        <taxon>Gunneridae</taxon>
        <taxon>Pentapetalae</taxon>
        <taxon>asterids</taxon>
        <taxon>campanulids</taxon>
        <taxon>Asterales</taxon>
        <taxon>Asteraceae</taxon>
        <taxon>Cichorioideae</taxon>
        <taxon>Cichorieae</taxon>
        <taxon>Lactucinae</taxon>
        <taxon>Lactuca</taxon>
    </lineage>
</organism>
<dbReference type="EMBL" id="OX465080">
    <property type="protein sequence ID" value="CAI9282084.1"/>
    <property type="molecule type" value="Genomic_DNA"/>
</dbReference>
<sequence length="140" mass="15254">MPDESLEASSTTDFGNVPVGSETMLISEKNSGSCSSSNQAVLHETQPLMPVLRPWRRYETYLVSTTGCTIVTQLRQVTAVKKAPGLSQACSRSSTGKKKQLLLHLFSCHPVFDIPSAPSYFVSVLHLVQVDSKSFIPDPV</sequence>
<accession>A0AA36E3H6</accession>
<proteinExistence type="predicted"/>
<reference evidence="1" key="1">
    <citation type="submission" date="2023-04" db="EMBL/GenBank/DDBJ databases">
        <authorList>
            <person name="Vijverberg K."/>
            <person name="Xiong W."/>
            <person name="Schranz E."/>
        </authorList>
    </citation>
    <scope>NUCLEOTIDE SEQUENCE</scope>
</reference>